<dbReference type="PANTHER" id="PTHR37460">
    <property type="entry name" value="ENDONUCLEASE III"/>
    <property type="match status" value="1"/>
</dbReference>
<organism evidence="2 3">
    <name type="scientific">Crocosphaera chwakensis CCY0110</name>
    <dbReference type="NCBI Taxonomy" id="391612"/>
    <lineage>
        <taxon>Bacteria</taxon>
        <taxon>Bacillati</taxon>
        <taxon>Cyanobacteriota</taxon>
        <taxon>Cyanophyceae</taxon>
        <taxon>Oscillatoriophycideae</taxon>
        <taxon>Chroococcales</taxon>
        <taxon>Aphanothecaceae</taxon>
        <taxon>Crocosphaera</taxon>
        <taxon>Crocosphaera chwakensis</taxon>
    </lineage>
</organism>
<dbReference type="EMBL" id="AAXW01000038">
    <property type="protein sequence ID" value="EAZ89744.1"/>
    <property type="molecule type" value="Genomic_DNA"/>
</dbReference>
<dbReference type="Pfam" id="PF01986">
    <property type="entry name" value="DUF123"/>
    <property type="match status" value="1"/>
</dbReference>
<dbReference type="eggNOG" id="COG1833">
    <property type="taxonomic scope" value="Bacteria"/>
</dbReference>
<dbReference type="AlphaFoldDB" id="A3IUZ6"/>
<dbReference type="Proteomes" id="UP000003781">
    <property type="component" value="Unassembled WGS sequence"/>
</dbReference>
<dbReference type="InterPro" id="IPR002837">
    <property type="entry name" value="DUF123"/>
</dbReference>
<gene>
    <name evidence="2" type="ORF">CY0110_23356</name>
</gene>
<dbReference type="RefSeq" id="WP_008277202.1">
    <property type="nucleotide sequence ID" value="NZ_AAXW01000038.1"/>
</dbReference>
<protein>
    <recommendedName>
        <fullName evidence="1">GIY-YIG domain-containing protein</fullName>
    </recommendedName>
</protein>
<dbReference type="OrthoDB" id="9802365at2"/>
<evidence type="ECO:0000259" key="1">
    <source>
        <dbReference type="SMART" id="SM00465"/>
    </source>
</evidence>
<accession>A3IUZ6</accession>
<comment type="caution">
    <text evidence="2">The sequence shown here is derived from an EMBL/GenBank/DDBJ whole genome shotgun (WGS) entry which is preliminary data.</text>
</comment>
<reference evidence="2 3" key="1">
    <citation type="submission" date="2007-03" db="EMBL/GenBank/DDBJ databases">
        <authorList>
            <person name="Stal L."/>
            <person name="Ferriera S."/>
            <person name="Johnson J."/>
            <person name="Kravitz S."/>
            <person name="Beeson K."/>
            <person name="Sutton G."/>
            <person name="Rogers Y.-H."/>
            <person name="Friedman R."/>
            <person name="Frazier M."/>
            <person name="Venter J.C."/>
        </authorList>
    </citation>
    <scope>NUCLEOTIDE SEQUENCE [LARGE SCALE GENOMIC DNA]</scope>
    <source>
        <strain evidence="2 3">CCY0110</strain>
    </source>
</reference>
<dbReference type="InterPro" id="IPR000305">
    <property type="entry name" value="GIY-YIG_endonuc"/>
</dbReference>
<feature type="domain" description="GIY-YIG" evidence="1">
    <location>
        <begin position="36"/>
        <end position="134"/>
    </location>
</feature>
<evidence type="ECO:0000313" key="2">
    <source>
        <dbReference type="EMBL" id="EAZ89744.1"/>
    </source>
</evidence>
<proteinExistence type="predicted"/>
<dbReference type="SMART" id="SM00465">
    <property type="entry name" value="GIYc"/>
    <property type="match status" value="1"/>
</dbReference>
<keyword evidence="3" id="KW-1185">Reference proteome</keyword>
<dbReference type="CDD" id="cd10441">
    <property type="entry name" value="GIY-YIG_COG1833"/>
    <property type="match status" value="1"/>
</dbReference>
<dbReference type="PANTHER" id="PTHR37460:SF1">
    <property type="entry name" value="ENDONUCLEASE III"/>
    <property type="match status" value="1"/>
</dbReference>
<evidence type="ECO:0000313" key="3">
    <source>
        <dbReference type="Proteomes" id="UP000003781"/>
    </source>
</evidence>
<sequence>MVVQLSEDKCLPLPSQTGTYCLVFYCSILSQVTVGKLGIYQIVPGYYCYIGSAFGRGGLQSRIERHLKINKRHHWHLDYIRPYLEPIEFCYTTDSIKREHQWSDLFLKEENSSIPINKFGSSDCHCSTHLFYYKVKPKLEKLLSNYPIKILSLSRRHITNRSNFPVTFLLYNDKGTP</sequence>
<name>A3IUZ6_9CHRO</name>